<evidence type="ECO:0000313" key="7">
    <source>
        <dbReference type="Proteomes" id="UP001501231"/>
    </source>
</evidence>
<dbReference type="SUPFAM" id="SSF52279">
    <property type="entry name" value="Beta-D-glucan exohydrolase, C-terminal domain"/>
    <property type="match status" value="1"/>
</dbReference>
<proteinExistence type="inferred from homology"/>
<dbReference type="SUPFAM" id="SSF51445">
    <property type="entry name" value="(Trans)glycosidases"/>
    <property type="match status" value="1"/>
</dbReference>
<feature type="domain" description="Fibronectin type III-like" evidence="5">
    <location>
        <begin position="574"/>
        <end position="644"/>
    </location>
</feature>
<dbReference type="PANTHER" id="PTHR42715">
    <property type="entry name" value="BETA-GLUCOSIDASE"/>
    <property type="match status" value="1"/>
</dbReference>
<evidence type="ECO:0000256" key="3">
    <source>
        <dbReference type="ARBA" id="ARBA00023277"/>
    </source>
</evidence>
<dbReference type="PANTHER" id="PTHR42715:SF10">
    <property type="entry name" value="BETA-GLUCOSIDASE"/>
    <property type="match status" value="1"/>
</dbReference>
<reference evidence="7" key="1">
    <citation type="journal article" date="2019" name="Int. J. Syst. Evol. Microbiol.">
        <title>The Global Catalogue of Microorganisms (GCM) 10K type strain sequencing project: providing services to taxonomists for standard genome sequencing and annotation.</title>
        <authorList>
            <consortium name="The Broad Institute Genomics Platform"/>
            <consortium name="The Broad Institute Genome Sequencing Center for Infectious Disease"/>
            <person name="Wu L."/>
            <person name="Ma J."/>
        </authorList>
    </citation>
    <scope>NUCLEOTIDE SEQUENCE [LARGE SCALE GENOMIC DNA]</scope>
    <source>
        <strain evidence="7">JCM 3325</strain>
    </source>
</reference>
<keyword evidence="3" id="KW-0119">Carbohydrate metabolism</keyword>
<dbReference type="InterPro" id="IPR036962">
    <property type="entry name" value="Glyco_hydro_3_N_sf"/>
</dbReference>
<dbReference type="EMBL" id="BAAARW010000022">
    <property type="protein sequence ID" value="GAA2438048.1"/>
    <property type="molecule type" value="Genomic_DNA"/>
</dbReference>
<dbReference type="Gene3D" id="3.40.50.1700">
    <property type="entry name" value="Glycoside hydrolase family 3 C-terminal domain"/>
    <property type="match status" value="1"/>
</dbReference>
<evidence type="ECO:0000259" key="5">
    <source>
        <dbReference type="SMART" id="SM01217"/>
    </source>
</evidence>
<dbReference type="Gene3D" id="2.60.40.10">
    <property type="entry name" value="Immunoglobulins"/>
    <property type="match status" value="1"/>
</dbReference>
<name>A0ABP5X172_9ACTN</name>
<comment type="caution">
    <text evidence="6">The sequence shown here is derived from an EMBL/GenBank/DDBJ whole genome shotgun (WGS) entry which is preliminary data.</text>
</comment>
<dbReference type="InterPro" id="IPR017853">
    <property type="entry name" value="GH"/>
</dbReference>
<keyword evidence="7" id="KW-1185">Reference proteome</keyword>
<gene>
    <name evidence="6" type="ORF">GCM10010191_61440</name>
</gene>
<comment type="similarity">
    <text evidence="1 4">Belongs to the glycosyl hydrolase 3 family.</text>
</comment>
<dbReference type="InterPro" id="IPR013783">
    <property type="entry name" value="Ig-like_fold"/>
</dbReference>
<evidence type="ECO:0000256" key="2">
    <source>
        <dbReference type="ARBA" id="ARBA00022801"/>
    </source>
</evidence>
<dbReference type="InterPro" id="IPR026891">
    <property type="entry name" value="Fn3-like"/>
</dbReference>
<dbReference type="Gene3D" id="3.20.20.300">
    <property type="entry name" value="Glycoside hydrolase, family 3, N-terminal domain"/>
    <property type="match status" value="1"/>
</dbReference>
<dbReference type="Pfam" id="PF01915">
    <property type="entry name" value="Glyco_hydro_3_C"/>
    <property type="match status" value="1"/>
</dbReference>
<keyword evidence="2 4" id="KW-0378">Hydrolase</keyword>
<dbReference type="Proteomes" id="UP001501231">
    <property type="component" value="Unassembled WGS sequence"/>
</dbReference>
<dbReference type="InterPro" id="IPR050288">
    <property type="entry name" value="Cellulose_deg_GH3"/>
</dbReference>
<organism evidence="6 7">
    <name type="scientific">Actinomadura vinacea</name>
    <dbReference type="NCBI Taxonomy" id="115336"/>
    <lineage>
        <taxon>Bacteria</taxon>
        <taxon>Bacillati</taxon>
        <taxon>Actinomycetota</taxon>
        <taxon>Actinomycetes</taxon>
        <taxon>Streptosporangiales</taxon>
        <taxon>Thermomonosporaceae</taxon>
        <taxon>Actinomadura</taxon>
    </lineage>
</organism>
<dbReference type="Pfam" id="PF00933">
    <property type="entry name" value="Glyco_hydro_3"/>
    <property type="match status" value="1"/>
</dbReference>
<evidence type="ECO:0000313" key="6">
    <source>
        <dbReference type="EMBL" id="GAA2438048.1"/>
    </source>
</evidence>
<keyword evidence="4" id="KW-0326">Glycosidase</keyword>
<dbReference type="InterPro" id="IPR019800">
    <property type="entry name" value="Glyco_hydro_3_AS"/>
</dbReference>
<dbReference type="PRINTS" id="PR00133">
    <property type="entry name" value="GLHYDRLASE3"/>
</dbReference>
<dbReference type="InterPro" id="IPR001764">
    <property type="entry name" value="Glyco_hydro_3_N"/>
</dbReference>
<dbReference type="InterPro" id="IPR036881">
    <property type="entry name" value="Glyco_hydro_3_C_sf"/>
</dbReference>
<sequence length="738" mass="77744">MQQPDPAALPLESKASLLSGGDFWSTQSLGEADVRAVVLTDGPHGVRRQKADADHLGFHASEPATCFPPAVAVGSSWDVELAARVGEAVGREARALGVGVILGPGVNIKRSPLCGRNFEYYSEDPLLSGILGAAFVRGLQAQGVGAAVKHFAANNQETDRMRVSADVDERPLREIYLAAFERIVTEARPAAVMAAYNRINGVPASENRWLLTDVLRAEWDFEGVVVSDWGGVGDRVAALAAGLDLQMPGPDAANDAAIVRAVRAGLLDEAVVDASVRRVAGLAEPAVAPEPDETVPAEHHALARELAADCVVLLKNDEHTLPLAAGVRLAVIGEFAADPQFQGGGSSLINATRVDTPLEAIQALGHTVTYAAGFTTGGEDPEALRAEAVRAARGAEVAVIFVGLRGETEGVDREHIDLPADQVVLLRAVAAVASRTVVVLSTGGVVSLEGWHDDVDAIVAGWLLGQASGGALADVLSGVVNPSGRLAETIPLRLEDTPSYLTFPGEAGHVRYGEGVMVGYRHHETVGRAVRYPFGHGLSYTTFSTGDLAVDVTGDDTAIVRVTVTNTGERPGKHVVQAYVATTAGRVRRPARELRAFTKVALRPGESSTVQLPLDRRAFAYYDIEAGQWAVAPGTYTVQIGESATRIVAEQTVTLPGDTAATALSLDSALGDWFAHPVAGPLLREALMAGATEEQRRQGEANSDLMDMVASIPARQFLHFPGVPVSTDDLTEILEATR</sequence>
<evidence type="ECO:0000256" key="4">
    <source>
        <dbReference type="RuleBase" id="RU361161"/>
    </source>
</evidence>
<dbReference type="Pfam" id="PF14310">
    <property type="entry name" value="Fn3-like"/>
    <property type="match status" value="1"/>
</dbReference>
<dbReference type="SMART" id="SM01217">
    <property type="entry name" value="Fn3_like"/>
    <property type="match status" value="1"/>
</dbReference>
<accession>A0ABP5X172</accession>
<dbReference type="PROSITE" id="PS00775">
    <property type="entry name" value="GLYCOSYL_HYDROL_F3"/>
    <property type="match status" value="1"/>
</dbReference>
<dbReference type="RefSeq" id="WP_344593625.1">
    <property type="nucleotide sequence ID" value="NZ_BAAARW010000022.1"/>
</dbReference>
<dbReference type="InterPro" id="IPR002772">
    <property type="entry name" value="Glyco_hydro_3_C"/>
</dbReference>
<protein>
    <submittedName>
        <fullName evidence="6">Glycoside hydrolase family 3 C-terminal domain-containing protein</fullName>
    </submittedName>
</protein>
<evidence type="ECO:0000256" key="1">
    <source>
        <dbReference type="ARBA" id="ARBA00005336"/>
    </source>
</evidence>
<dbReference type="GO" id="GO:0016787">
    <property type="term" value="F:hydrolase activity"/>
    <property type="evidence" value="ECO:0007669"/>
    <property type="project" value="UniProtKB-KW"/>
</dbReference>